<dbReference type="Proteomes" id="UP001500962">
    <property type="component" value="Unassembled WGS sequence"/>
</dbReference>
<keyword evidence="4" id="KW-1185">Reference proteome</keyword>
<evidence type="ECO:0000313" key="3">
    <source>
        <dbReference type="EMBL" id="UOO95177.1"/>
    </source>
</evidence>
<dbReference type="EMBL" id="BAAADN010000017">
    <property type="protein sequence ID" value="GAA0455757.1"/>
    <property type="molecule type" value="Genomic_DNA"/>
</dbReference>
<dbReference type="InterPro" id="IPR058425">
    <property type="entry name" value="DUF8112"/>
</dbReference>
<sequence>MTARNGDHVVTTISTTPQQALSGTTIGTGSFAQCASCQCSIGEGSTVALRAHRFTDEARWTTATIHCSRCLSEHGTITTPTTGAAEIVVAGRLTLRGDAATQSHRLVFTADEGPAAVLDYAGPDDGH</sequence>
<dbReference type="AlphaFoldDB" id="A0AAV3SDV6"/>
<evidence type="ECO:0000313" key="2">
    <source>
        <dbReference type="EMBL" id="GAA0455757.1"/>
    </source>
</evidence>
<evidence type="ECO:0000313" key="5">
    <source>
        <dbReference type="Proteomes" id="UP001500962"/>
    </source>
</evidence>
<name>A0AAV3SDV6_HALDO</name>
<dbReference type="Pfam" id="PF26417">
    <property type="entry name" value="DUF8112"/>
    <property type="match status" value="1"/>
</dbReference>
<reference evidence="2" key="3">
    <citation type="submission" date="2023-12" db="EMBL/GenBank/DDBJ databases">
        <authorList>
            <person name="Sun Q."/>
            <person name="Inoue M."/>
        </authorList>
    </citation>
    <scope>NUCLEOTIDE SEQUENCE</scope>
    <source>
        <strain evidence="2">JCM 12289</strain>
    </source>
</reference>
<reference evidence="3" key="2">
    <citation type="submission" date="2022-04" db="EMBL/GenBank/DDBJ databases">
        <title>Sequencing and genomic assembly of Halococcus dombrowskii.</title>
        <authorList>
            <person name="Lim S.W."/>
            <person name="MacLea K.S."/>
        </authorList>
    </citation>
    <scope>NUCLEOTIDE SEQUENCE</scope>
    <source>
        <strain evidence="3">H4</strain>
    </source>
</reference>
<reference evidence="2" key="1">
    <citation type="journal article" date="2014" name="Int. J. Syst. Evol. Microbiol.">
        <title>Complete genome sequence of Corynebacterium casei LMG S-19264T (=DSM 44701T), isolated from a smear-ripened cheese.</title>
        <authorList>
            <consortium name="US DOE Joint Genome Institute (JGI-PGF)"/>
            <person name="Walter F."/>
            <person name="Albersmeier A."/>
            <person name="Kalinowski J."/>
            <person name="Ruckert C."/>
        </authorList>
    </citation>
    <scope>NUCLEOTIDE SEQUENCE</scope>
    <source>
        <strain evidence="2">JCM 12289</strain>
    </source>
</reference>
<gene>
    <name evidence="2" type="ORF">GCM10008985_09570</name>
    <name evidence="3" type="ORF">MUK72_00280</name>
</gene>
<dbReference type="RefSeq" id="WP_244702531.1">
    <property type="nucleotide sequence ID" value="NZ_BAAADN010000017.1"/>
</dbReference>
<proteinExistence type="predicted"/>
<accession>A0AAV3SDV6</accession>
<dbReference type="EMBL" id="CP095005">
    <property type="protein sequence ID" value="UOO95177.1"/>
    <property type="molecule type" value="Genomic_DNA"/>
</dbReference>
<evidence type="ECO:0000259" key="1">
    <source>
        <dbReference type="Pfam" id="PF26417"/>
    </source>
</evidence>
<dbReference type="KEGG" id="hdo:MUK72_00280"/>
<feature type="domain" description="DUF8112" evidence="1">
    <location>
        <begin position="12"/>
        <end position="110"/>
    </location>
</feature>
<organism evidence="2 5">
    <name type="scientific">Halococcus dombrowskii</name>
    <dbReference type="NCBI Taxonomy" id="179637"/>
    <lineage>
        <taxon>Archaea</taxon>
        <taxon>Methanobacteriati</taxon>
        <taxon>Methanobacteriota</taxon>
        <taxon>Stenosarchaea group</taxon>
        <taxon>Halobacteria</taxon>
        <taxon>Halobacteriales</taxon>
        <taxon>Halococcaceae</taxon>
        <taxon>Halococcus</taxon>
    </lineage>
</organism>
<dbReference type="Proteomes" id="UP000830542">
    <property type="component" value="Chromosome"/>
</dbReference>
<protein>
    <recommendedName>
        <fullName evidence="1">DUF8112 domain-containing protein</fullName>
    </recommendedName>
</protein>
<evidence type="ECO:0000313" key="4">
    <source>
        <dbReference type="Proteomes" id="UP000830542"/>
    </source>
</evidence>
<dbReference type="GeneID" id="71760238"/>